<dbReference type="InterPro" id="IPR011551">
    <property type="entry name" value="NTP_PyrPHydrolase_MazG"/>
</dbReference>
<feature type="compositionally biased region" description="Polar residues" evidence="1">
    <location>
        <begin position="157"/>
        <end position="166"/>
    </location>
</feature>
<name>T1A6H1_9ZZZZ</name>
<protein>
    <submittedName>
        <fullName evidence="3">MazG family protein</fullName>
    </submittedName>
</protein>
<dbReference type="CDD" id="cd11529">
    <property type="entry name" value="NTP-PPase_MazG_Cterm"/>
    <property type="match status" value="1"/>
</dbReference>
<dbReference type="GO" id="GO:0006203">
    <property type="term" value="P:dGTP catabolic process"/>
    <property type="evidence" value="ECO:0007669"/>
    <property type="project" value="TreeGrafter"/>
</dbReference>
<dbReference type="GO" id="GO:0047429">
    <property type="term" value="F:nucleoside triphosphate diphosphatase activity"/>
    <property type="evidence" value="ECO:0007669"/>
    <property type="project" value="InterPro"/>
</dbReference>
<dbReference type="AlphaFoldDB" id="T1A6H1"/>
<dbReference type="GO" id="GO:0046081">
    <property type="term" value="P:dUTP catabolic process"/>
    <property type="evidence" value="ECO:0007669"/>
    <property type="project" value="TreeGrafter"/>
</dbReference>
<dbReference type="PANTHER" id="PTHR30522">
    <property type="entry name" value="NUCLEOSIDE TRIPHOSPHATE PYROPHOSPHOHYDROLASE"/>
    <property type="match status" value="1"/>
</dbReference>
<dbReference type="Pfam" id="PF03819">
    <property type="entry name" value="MazG"/>
    <property type="match status" value="1"/>
</dbReference>
<feature type="domain" description="NTP pyrophosphohydrolase MazG-like" evidence="2">
    <location>
        <begin position="42"/>
        <end position="102"/>
    </location>
</feature>
<dbReference type="GO" id="GO:0046061">
    <property type="term" value="P:dATP catabolic process"/>
    <property type="evidence" value="ECO:0007669"/>
    <property type="project" value="TreeGrafter"/>
</dbReference>
<accession>T1A6H1</accession>
<dbReference type="InterPro" id="IPR048011">
    <property type="entry name" value="NTP-PPase_MazG-like_C"/>
</dbReference>
<proteinExistence type="predicted"/>
<dbReference type="InterPro" id="IPR004518">
    <property type="entry name" value="MazG-like_dom"/>
</dbReference>
<dbReference type="GO" id="GO:0046052">
    <property type="term" value="P:UTP catabolic process"/>
    <property type="evidence" value="ECO:0007669"/>
    <property type="project" value="TreeGrafter"/>
</dbReference>
<sequence length="166" mass="18333">MPSRSFFAPLGNQAPASGIWQEARRIQAAASDLGFDWKNLDDILEKLVEESGELLDAQRTGAQEAILDELGDVLFVVSHYAWRAGIALEDALAQALAKFQLRFGLLCEALEEEGLDMRAESIDSLEKRWQDVKSRLAACQQEAGLLDRVTPEDRTPSRSTSGEEPS</sequence>
<dbReference type="GO" id="GO:0046076">
    <property type="term" value="P:dTTP catabolic process"/>
    <property type="evidence" value="ECO:0007669"/>
    <property type="project" value="TreeGrafter"/>
</dbReference>
<reference evidence="3" key="1">
    <citation type="submission" date="2013-08" db="EMBL/GenBank/DDBJ databases">
        <authorList>
            <person name="Mendez C."/>
            <person name="Richter M."/>
            <person name="Ferrer M."/>
            <person name="Sanchez J."/>
        </authorList>
    </citation>
    <scope>NUCLEOTIDE SEQUENCE</scope>
</reference>
<dbReference type="SUPFAM" id="SSF101386">
    <property type="entry name" value="all-alpha NTP pyrophosphatases"/>
    <property type="match status" value="1"/>
</dbReference>
<evidence type="ECO:0000313" key="3">
    <source>
        <dbReference type="EMBL" id="EQD36489.1"/>
    </source>
</evidence>
<gene>
    <name evidence="3" type="ORF">B1B_16493</name>
</gene>
<feature type="region of interest" description="Disordered" evidence="1">
    <location>
        <begin position="143"/>
        <end position="166"/>
    </location>
</feature>
<dbReference type="EMBL" id="AUZY01010975">
    <property type="protein sequence ID" value="EQD36489.1"/>
    <property type="molecule type" value="Genomic_DNA"/>
</dbReference>
<organism evidence="3">
    <name type="scientific">mine drainage metagenome</name>
    <dbReference type="NCBI Taxonomy" id="410659"/>
    <lineage>
        <taxon>unclassified sequences</taxon>
        <taxon>metagenomes</taxon>
        <taxon>ecological metagenomes</taxon>
    </lineage>
</organism>
<dbReference type="Gene3D" id="1.10.287.1080">
    <property type="entry name" value="MazG-like"/>
    <property type="match status" value="1"/>
</dbReference>
<comment type="caution">
    <text evidence="3">The sequence shown here is derived from an EMBL/GenBank/DDBJ whole genome shotgun (WGS) entry which is preliminary data.</text>
</comment>
<dbReference type="PANTHER" id="PTHR30522:SF0">
    <property type="entry name" value="NUCLEOSIDE TRIPHOSPHATE PYROPHOSPHOHYDROLASE"/>
    <property type="match status" value="1"/>
</dbReference>
<dbReference type="GO" id="GO:0046047">
    <property type="term" value="P:TTP catabolic process"/>
    <property type="evidence" value="ECO:0007669"/>
    <property type="project" value="TreeGrafter"/>
</dbReference>
<evidence type="ECO:0000256" key="1">
    <source>
        <dbReference type="SAM" id="MobiDB-lite"/>
    </source>
</evidence>
<evidence type="ECO:0000259" key="2">
    <source>
        <dbReference type="Pfam" id="PF03819"/>
    </source>
</evidence>
<reference evidence="3" key="2">
    <citation type="journal article" date="2014" name="ISME J.">
        <title>Microbial stratification in low pH oxic and suboxic macroscopic growths along an acid mine drainage.</title>
        <authorList>
            <person name="Mendez-Garcia C."/>
            <person name="Mesa V."/>
            <person name="Sprenger R.R."/>
            <person name="Richter M."/>
            <person name="Diez M.S."/>
            <person name="Solano J."/>
            <person name="Bargiela R."/>
            <person name="Golyshina O.V."/>
            <person name="Manteca A."/>
            <person name="Ramos J.L."/>
            <person name="Gallego J.R."/>
            <person name="Llorente I."/>
            <person name="Martins Dos Santos V.A."/>
            <person name="Jensen O.N."/>
            <person name="Pelaez A.I."/>
            <person name="Sanchez J."/>
            <person name="Ferrer M."/>
        </authorList>
    </citation>
    <scope>NUCLEOTIDE SEQUENCE</scope>
</reference>